<evidence type="ECO:0000313" key="4">
    <source>
        <dbReference type="EMBL" id="AES62012.1"/>
    </source>
</evidence>
<dbReference type="EMBL" id="PSQE01000001">
    <property type="protein sequence ID" value="RHN81380.1"/>
    <property type="molecule type" value="Genomic_DNA"/>
</dbReference>
<protein>
    <submittedName>
        <fullName evidence="4">Nodule Cysteine-Rich (NCR) secreted peptide</fullName>
    </submittedName>
    <submittedName>
        <fullName evidence="3">Nodule-specific cysteine-rich peptide 12</fullName>
    </submittedName>
    <submittedName>
        <fullName evidence="6">Putative Late nodulin</fullName>
    </submittedName>
</protein>
<dbReference type="GO" id="GO:0046872">
    <property type="term" value="F:metal ion binding"/>
    <property type="evidence" value="ECO:0007669"/>
    <property type="project" value="InterPro"/>
</dbReference>
<dbReference type="Proteomes" id="UP000002051">
    <property type="component" value="Unassembled WGS sequence"/>
</dbReference>
<dbReference type="Pfam" id="PF07127">
    <property type="entry name" value="Nodulin_late"/>
    <property type="match status" value="1"/>
</dbReference>
<dbReference type="Gramene" id="rna5407">
    <property type="protein sequence ID" value="RHN81380.1"/>
    <property type="gene ID" value="gene5407"/>
</dbReference>
<evidence type="ECO:0000313" key="3">
    <source>
        <dbReference type="EMBL" id="ABS31371.1"/>
    </source>
</evidence>
<evidence type="ECO:0000313" key="5">
    <source>
        <dbReference type="EMBL" id="AFK34611.1"/>
    </source>
</evidence>
<keyword evidence="1" id="KW-0732">Signal</keyword>
<reference evidence="5" key="3">
    <citation type="submission" date="2012-05" db="EMBL/GenBank/DDBJ databases">
        <authorList>
            <person name="Krishnakumar V."/>
            <person name="Cheung F."/>
            <person name="Xiao Y."/>
            <person name="Chan A."/>
            <person name="Moskal W.A."/>
            <person name="Town C.D."/>
        </authorList>
    </citation>
    <scope>NUCLEOTIDE SEQUENCE</scope>
</reference>
<gene>
    <name evidence="4" type="ordered locus">MTR_1g092720</name>
    <name evidence="6" type="ORF">MtrunA17_Chr1g0198371</name>
</gene>
<dbReference type="AlphaFoldDB" id="A7KH64"/>
<accession>A7KH64</accession>
<dbReference type="EMBL" id="BT134816">
    <property type="protein sequence ID" value="AFK34611.1"/>
    <property type="molecule type" value="mRNA"/>
</dbReference>
<keyword evidence="8" id="KW-1185">Reference proteome</keyword>
<dbReference type="EMBL" id="CM001217">
    <property type="protein sequence ID" value="AES62012.1"/>
    <property type="molecule type" value="Genomic_DNA"/>
</dbReference>
<name>A7KH64_MEDTR</name>
<evidence type="ECO:0000313" key="8">
    <source>
        <dbReference type="Proteomes" id="UP000002051"/>
    </source>
</evidence>
<dbReference type="EnsemblPlants" id="AES62012">
    <property type="protein sequence ID" value="AES62012"/>
    <property type="gene ID" value="MTR_1g092720"/>
</dbReference>
<sequence length="59" mass="6854">MAQFLMFIYVLIIFLYLFYVEAAMFELTKSTIRCVTDADCPNVVKPLKPKCVDGFCEYT</sequence>
<evidence type="ECO:0000256" key="1">
    <source>
        <dbReference type="SAM" id="SignalP"/>
    </source>
</evidence>
<dbReference type="HOGENOM" id="CLU_181053_6_1_1"/>
<evidence type="ECO:0000313" key="7">
    <source>
        <dbReference type="EnsemblPlants" id="AES62012"/>
    </source>
</evidence>
<reference evidence="4 8" key="2">
    <citation type="journal article" date="2011" name="Nature">
        <title>The Medicago genome provides insight into the evolution of rhizobial symbioses.</title>
        <authorList>
            <person name="Young N.D."/>
            <person name="Debelle F."/>
            <person name="Oldroyd G.E."/>
            <person name="Geurts R."/>
            <person name="Cannon S.B."/>
            <person name="Udvardi M.K."/>
            <person name="Benedito V.A."/>
            <person name="Mayer K.F."/>
            <person name="Gouzy J."/>
            <person name="Schoof H."/>
            <person name="Van de Peer Y."/>
            <person name="Proost S."/>
            <person name="Cook D.R."/>
            <person name="Meyers B.C."/>
            <person name="Spannagl M."/>
            <person name="Cheung F."/>
            <person name="De Mita S."/>
            <person name="Krishnakumar V."/>
            <person name="Gundlach H."/>
            <person name="Zhou S."/>
            <person name="Mudge J."/>
            <person name="Bharti A.K."/>
            <person name="Murray J.D."/>
            <person name="Naoumkina M.A."/>
            <person name="Rosen B."/>
            <person name="Silverstein K.A."/>
            <person name="Tang H."/>
            <person name="Rombauts S."/>
            <person name="Zhao P.X."/>
            <person name="Zhou P."/>
            <person name="Barbe V."/>
            <person name="Bardou P."/>
            <person name="Bechner M."/>
            <person name="Bellec A."/>
            <person name="Berger A."/>
            <person name="Berges H."/>
            <person name="Bidwell S."/>
            <person name="Bisseling T."/>
            <person name="Choisne N."/>
            <person name="Couloux A."/>
            <person name="Denny R."/>
            <person name="Deshpande S."/>
            <person name="Dai X."/>
            <person name="Doyle J.J."/>
            <person name="Dudez A.M."/>
            <person name="Farmer A.D."/>
            <person name="Fouteau S."/>
            <person name="Franken C."/>
            <person name="Gibelin C."/>
            <person name="Gish J."/>
            <person name="Goldstein S."/>
            <person name="Gonzalez A.J."/>
            <person name="Green P.J."/>
            <person name="Hallab A."/>
            <person name="Hartog M."/>
            <person name="Hua A."/>
            <person name="Humphray S.J."/>
            <person name="Jeong D.H."/>
            <person name="Jing Y."/>
            <person name="Jocker A."/>
            <person name="Kenton S.M."/>
            <person name="Kim D.J."/>
            <person name="Klee K."/>
            <person name="Lai H."/>
            <person name="Lang C."/>
            <person name="Lin S."/>
            <person name="Macmil S.L."/>
            <person name="Magdelenat G."/>
            <person name="Matthews L."/>
            <person name="McCorrison J."/>
            <person name="Monaghan E.L."/>
            <person name="Mun J.H."/>
            <person name="Najar F.Z."/>
            <person name="Nicholson C."/>
            <person name="Noirot C."/>
            <person name="O'Bleness M."/>
            <person name="Paule C.R."/>
            <person name="Poulain J."/>
            <person name="Prion F."/>
            <person name="Qin B."/>
            <person name="Qu C."/>
            <person name="Retzel E.F."/>
            <person name="Riddle C."/>
            <person name="Sallet E."/>
            <person name="Samain S."/>
            <person name="Samson N."/>
            <person name="Sanders I."/>
            <person name="Saurat O."/>
            <person name="Scarpelli C."/>
            <person name="Schiex T."/>
            <person name="Segurens B."/>
            <person name="Severin A.J."/>
            <person name="Sherrier D.J."/>
            <person name="Shi R."/>
            <person name="Sims S."/>
            <person name="Singer S.R."/>
            <person name="Sinharoy S."/>
            <person name="Sterck L."/>
            <person name="Viollet A."/>
            <person name="Wang B.B."/>
            <person name="Wang K."/>
            <person name="Wang M."/>
            <person name="Wang X."/>
            <person name="Warfsmann J."/>
            <person name="Weissenbach J."/>
            <person name="White D.D."/>
            <person name="White J.D."/>
            <person name="Wiley G.B."/>
            <person name="Wincker P."/>
            <person name="Xing Y."/>
            <person name="Yang L."/>
            <person name="Yao Z."/>
            <person name="Ying F."/>
            <person name="Zhai J."/>
            <person name="Zhou L."/>
            <person name="Zuber A."/>
            <person name="Denarie J."/>
            <person name="Dixon R.A."/>
            <person name="May G.D."/>
            <person name="Schwartz D.C."/>
            <person name="Rogers J."/>
            <person name="Quetier F."/>
            <person name="Town C.D."/>
            <person name="Roe B.A."/>
        </authorList>
    </citation>
    <scope>NUCLEOTIDE SEQUENCE [LARGE SCALE GENOMIC DNA]</scope>
    <source>
        <strain evidence="4">A17</strain>
        <strain evidence="7 8">cv. Jemalong A17</strain>
    </source>
</reference>
<organism evidence="3">
    <name type="scientific">Medicago truncatula</name>
    <name type="common">Barrel medic</name>
    <name type="synonym">Medicago tribuloides</name>
    <dbReference type="NCBI Taxonomy" id="3880"/>
    <lineage>
        <taxon>Eukaryota</taxon>
        <taxon>Viridiplantae</taxon>
        <taxon>Streptophyta</taxon>
        <taxon>Embryophyta</taxon>
        <taxon>Tracheophyta</taxon>
        <taxon>Spermatophyta</taxon>
        <taxon>Magnoliopsida</taxon>
        <taxon>eudicotyledons</taxon>
        <taxon>Gunneridae</taxon>
        <taxon>Pentapetalae</taxon>
        <taxon>rosids</taxon>
        <taxon>fabids</taxon>
        <taxon>Fabales</taxon>
        <taxon>Fabaceae</taxon>
        <taxon>Papilionoideae</taxon>
        <taxon>50 kb inversion clade</taxon>
        <taxon>NPAAA clade</taxon>
        <taxon>Hologalegina</taxon>
        <taxon>IRL clade</taxon>
        <taxon>Trifolieae</taxon>
        <taxon>Medicago</taxon>
    </lineage>
</organism>
<proteinExistence type="evidence at transcript level"/>
<reference evidence="7" key="5">
    <citation type="submission" date="2015-04" db="UniProtKB">
        <authorList>
            <consortium name="EnsemblPlants"/>
        </authorList>
    </citation>
    <scope>IDENTIFICATION</scope>
    <source>
        <strain evidence="7">cv. Jemalong A17</strain>
    </source>
</reference>
<dbReference type="EMBL" id="EF414285">
    <property type="protein sequence ID" value="ABS31371.1"/>
    <property type="molecule type" value="mRNA"/>
</dbReference>
<dbReference type="PaxDb" id="3880-AES62012"/>
<dbReference type="InterPro" id="IPR009810">
    <property type="entry name" value="Nodulin_late_dom"/>
</dbReference>
<reference evidence="6" key="6">
    <citation type="journal article" date="2018" name="Nat. Plants">
        <title>Whole-genome landscape of Medicago truncatula symbiotic genes.</title>
        <authorList>
            <person name="Pecrix Y."/>
            <person name="Gamas P."/>
            <person name="Carrere S."/>
        </authorList>
    </citation>
    <scope>NUCLEOTIDE SEQUENCE</scope>
    <source>
        <tissue evidence="6">Leaves</tissue>
    </source>
</reference>
<evidence type="ECO:0000259" key="2">
    <source>
        <dbReference type="Pfam" id="PF07127"/>
    </source>
</evidence>
<reference evidence="3" key="1">
    <citation type="journal article" date="2007" name="Mol. Plant Microbe Interact.">
        <title>Genomic organization and evolutionary insights on GRP and NCR genes, two large nodule-specific gene families in Medicago truncatula.</title>
        <authorList>
            <person name="Alunni B."/>
            <person name="Kevei Z."/>
            <person name="Redondo-Nieto M."/>
            <person name="Kondorosi A."/>
            <person name="Mergaert P."/>
            <person name="Kondorosi E."/>
        </authorList>
    </citation>
    <scope>NUCLEOTIDE SEQUENCE</scope>
</reference>
<feature type="domain" description="Late nodulin" evidence="2">
    <location>
        <begin position="1"/>
        <end position="57"/>
    </location>
</feature>
<reference evidence="4 8" key="4">
    <citation type="journal article" date="2014" name="BMC Genomics">
        <title>An improved genome release (version Mt4.0) for the model legume Medicago truncatula.</title>
        <authorList>
            <person name="Tang H."/>
            <person name="Krishnakumar V."/>
            <person name="Bidwell S."/>
            <person name="Rosen B."/>
            <person name="Chan A."/>
            <person name="Zhou S."/>
            <person name="Gentzbittel L."/>
            <person name="Childs K.L."/>
            <person name="Yandell M."/>
            <person name="Gundlach H."/>
            <person name="Mayer K.F."/>
            <person name="Schwartz D.C."/>
            <person name="Town C.D."/>
        </authorList>
    </citation>
    <scope>GENOME REANNOTATION</scope>
    <source>
        <strain evidence="7 8">cv. Jemalong A17</strain>
    </source>
</reference>
<evidence type="ECO:0000313" key="6">
    <source>
        <dbReference type="EMBL" id="RHN81380.1"/>
    </source>
</evidence>
<dbReference type="Proteomes" id="UP000265566">
    <property type="component" value="Chromosome 1"/>
</dbReference>
<feature type="signal peptide" evidence="1">
    <location>
        <begin position="1"/>
        <end position="22"/>
    </location>
</feature>
<feature type="chain" id="PRO_5014565792" evidence="1">
    <location>
        <begin position="23"/>
        <end position="59"/>
    </location>
</feature>